<evidence type="ECO:0000256" key="6">
    <source>
        <dbReference type="ARBA" id="ARBA00022840"/>
    </source>
</evidence>
<evidence type="ECO:0000256" key="3">
    <source>
        <dbReference type="ARBA" id="ARBA00022679"/>
    </source>
</evidence>
<evidence type="ECO:0000256" key="7">
    <source>
        <dbReference type="PROSITE-ProRule" id="PRU10141"/>
    </source>
</evidence>
<dbReference type="InterPro" id="IPR008271">
    <property type="entry name" value="Ser/Thr_kinase_AS"/>
</dbReference>
<dbReference type="CDD" id="cd14014">
    <property type="entry name" value="STKc_PknB_like"/>
    <property type="match status" value="1"/>
</dbReference>
<comment type="caution">
    <text evidence="9">The sequence shown here is derived from an EMBL/GenBank/DDBJ whole genome shotgun (WGS) entry which is preliminary data.</text>
</comment>
<dbReference type="PROSITE" id="PS50011">
    <property type="entry name" value="PROTEIN_KINASE_DOM"/>
    <property type="match status" value="1"/>
</dbReference>
<evidence type="ECO:0000313" key="10">
    <source>
        <dbReference type="Proteomes" id="UP000321685"/>
    </source>
</evidence>
<dbReference type="GO" id="GO:0004674">
    <property type="term" value="F:protein serine/threonine kinase activity"/>
    <property type="evidence" value="ECO:0007669"/>
    <property type="project" value="UniProtKB-KW"/>
</dbReference>
<dbReference type="Pfam" id="PF00069">
    <property type="entry name" value="Pkinase"/>
    <property type="match status" value="1"/>
</dbReference>
<evidence type="ECO:0000259" key="8">
    <source>
        <dbReference type="PROSITE" id="PS50011"/>
    </source>
</evidence>
<dbReference type="SMART" id="SM00220">
    <property type="entry name" value="S_TKc"/>
    <property type="match status" value="1"/>
</dbReference>
<dbReference type="InterPro" id="IPR011009">
    <property type="entry name" value="Kinase-like_dom_sf"/>
</dbReference>
<sequence>MIGGRYVVLGELGRGGMGVVWRAEDRVIGRQVAVKELRLPDGLSDEEHRRFRDRLLREARTAGRLNHPGIVTVHDVVTDEGVDHIVMELIEADTLTDVVSRGGPLDERSATEVARQVLAALRRAHAGGVVHRDVKPSNVMLGHDGRATLTDFGIAHAADDPRLTTTGLLVGSPGYMAPERLEGAPAAPAADLWALGATLYYAVEGTGPFNRETTPQTIYAVMNDDPPPPRATGPLAAVIAGLLIRNPAARLTAEQAEVMLTRPADGSGATTAHVPARTNPGAPFGVAGASQKTRTAPIVVAAVVALLAGLGLGAWGGATLLGGGSGGGTTTTEAAVRTFSYGPGGQIPQFDFSYPTCLTAQLVAGRMVTSDASTSCTGPHDLEIFEVLTPFDSGTKVPYPPADDLTRYGQAACSLIFDSARVTGDKSALTLTVLVPSQQTFDDATVNSSNGSRSVLCVLGRTDGAQLTGTRVADS</sequence>
<keyword evidence="2 9" id="KW-0723">Serine/threonine-protein kinase</keyword>
<keyword evidence="3" id="KW-0808">Transferase</keyword>
<organism evidence="9 10">
    <name type="scientific">Pseudonocardia sulfidoxydans NBRC 16205</name>
    <dbReference type="NCBI Taxonomy" id="1223511"/>
    <lineage>
        <taxon>Bacteria</taxon>
        <taxon>Bacillati</taxon>
        <taxon>Actinomycetota</taxon>
        <taxon>Actinomycetes</taxon>
        <taxon>Pseudonocardiales</taxon>
        <taxon>Pseudonocardiaceae</taxon>
        <taxon>Pseudonocardia</taxon>
    </lineage>
</organism>
<dbReference type="PROSITE" id="PS00107">
    <property type="entry name" value="PROTEIN_KINASE_ATP"/>
    <property type="match status" value="1"/>
</dbReference>
<protein>
    <recommendedName>
        <fullName evidence="1">non-specific serine/threonine protein kinase</fullName>
        <ecNumber evidence="1">2.7.11.1</ecNumber>
    </recommendedName>
</protein>
<evidence type="ECO:0000313" key="9">
    <source>
        <dbReference type="EMBL" id="GEL22841.1"/>
    </source>
</evidence>
<keyword evidence="10" id="KW-1185">Reference proteome</keyword>
<evidence type="ECO:0000256" key="4">
    <source>
        <dbReference type="ARBA" id="ARBA00022741"/>
    </source>
</evidence>
<keyword evidence="5 9" id="KW-0418">Kinase</keyword>
<evidence type="ECO:0000256" key="5">
    <source>
        <dbReference type="ARBA" id="ARBA00022777"/>
    </source>
</evidence>
<dbReference type="GO" id="GO:0005524">
    <property type="term" value="F:ATP binding"/>
    <property type="evidence" value="ECO:0007669"/>
    <property type="project" value="UniProtKB-UniRule"/>
</dbReference>
<evidence type="ECO:0000256" key="2">
    <source>
        <dbReference type="ARBA" id="ARBA00022527"/>
    </source>
</evidence>
<dbReference type="PANTHER" id="PTHR43289">
    <property type="entry name" value="MITOGEN-ACTIVATED PROTEIN KINASE KINASE KINASE 20-RELATED"/>
    <property type="match status" value="1"/>
</dbReference>
<feature type="binding site" evidence="7">
    <location>
        <position position="35"/>
    </location>
    <ligand>
        <name>ATP</name>
        <dbReference type="ChEBI" id="CHEBI:30616"/>
    </ligand>
</feature>
<proteinExistence type="predicted"/>
<dbReference type="InterPro" id="IPR017441">
    <property type="entry name" value="Protein_kinase_ATP_BS"/>
</dbReference>
<evidence type="ECO:0000256" key="1">
    <source>
        <dbReference type="ARBA" id="ARBA00012513"/>
    </source>
</evidence>
<dbReference type="Gene3D" id="1.10.510.10">
    <property type="entry name" value="Transferase(Phosphotransferase) domain 1"/>
    <property type="match status" value="1"/>
</dbReference>
<dbReference type="Gene3D" id="3.30.200.20">
    <property type="entry name" value="Phosphorylase Kinase, domain 1"/>
    <property type="match status" value="1"/>
</dbReference>
<name>A0A511DDG2_9PSEU</name>
<dbReference type="PROSITE" id="PS00108">
    <property type="entry name" value="PROTEIN_KINASE_ST"/>
    <property type="match status" value="1"/>
</dbReference>
<keyword evidence="4 7" id="KW-0547">Nucleotide-binding</keyword>
<dbReference type="InterPro" id="IPR000719">
    <property type="entry name" value="Prot_kinase_dom"/>
</dbReference>
<accession>A0A511DDG2</accession>
<dbReference type="EMBL" id="BJVJ01000012">
    <property type="protein sequence ID" value="GEL22841.1"/>
    <property type="molecule type" value="Genomic_DNA"/>
</dbReference>
<keyword evidence="6 7" id="KW-0067">ATP-binding</keyword>
<feature type="domain" description="Protein kinase" evidence="8">
    <location>
        <begin position="6"/>
        <end position="260"/>
    </location>
</feature>
<dbReference type="AlphaFoldDB" id="A0A511DDG2"/>
<gene>
    <name evidence="9" type="ORF">PSU4_17950</name>
</gene>
<dbReference type="EC" id="2.7.11.1" evidence="1"/>
<dbReference type="Proteomes" id="UP000321685">
    <property type="component" value="Unassembled WGS sequence"/>
</dbReference>
<dbReference type="PANTHER" id="PTHR43289:SF6">
    <property type="entry name" value="SERINE_THREONINE-PROTEIN KINASE NEKL-3"/>
    <property type="match status" value="1"/>
</dbReference>
<reference evidence="9 10" key="1">
    <citation type="submission" date="2019-07" db="EMBL/GenBank/DDBJ databases">
        <title>Whole genome shotgun sequence of Pseudonocardia sulfidoxydans NBRC 16205.</title>
        <authorList>
            <person name="Hosoyama A."/>
            <person name="Uohara A."/>
            <person name="Ohji S."/>
            <person name="Ichikawa N."/>
        </authorList>
    </citation>
    <scope>NUCLEOTIDE SEQUENCE [LARGE SCALE GENOMIC DNA]</scope>
    <source>
        <strain evidence="9 10">NBRC 16205</strain>
    </source>
</reference>
<dbReference type="SUPFAM" id="SSF56112">
    <property type="entry name" value="Protein kinase-like (PK-like)"/>
    <property type="match status" value="1"/>
</dbReference>